<comment type="caution">
    <text evidence="6">The sequence shown here is derived from an EMBL/GenBank/DDBJ whole genome shotgun (WGS) entry which is preliminary data.</text>
</comment>
<evidence type="ECO:0000256" key="5">
    <source>
        <dbReference type="SAM" id="Phobius"/>
    </source>
</evidence>
<dbReference type="InterPro" id="IPR007318">
    <property type="entry name" value="Phopholipid_MeTrfase"/>
</dbReference>
<feature type="transmembrane region" description="Helical" evidence="5">
    <location>
        <begin position="137"/>
        <end position="156"/>
    </location>
</feature>
<organism evidence="6 7">
    <name type="scientific">Thiopseudomonas denitrificans</name>
    <dbReference type="NCBI Taxonomy" id="1501432"/>
    <lineage>
        <taxon>Bacteria</taxon>
        <taxon>Pseudomonadati</taxon>
        <taxon>Pseudomonadota</taxon>
        <taxon>Gammaproteobacteria</taxon>
        <taxon>Pseudomonadales</taxon>
        <taxon>Pseudomonadaceae</taxon>
        <taxon>Thiopseudomonas</taxon>
    </lineage>
</organism>
<keyword evidence="6" id="KW-0808">Transferase</keyword>
<evidence type="ECO:0000313" key="6">
    <source>
        <dbReference type="EMBL" id="TDQ37299.1"/>
    </source>
</evidence>
<keyword evidence="7" id="KW-1185">Reference proteome</keyword>
<dbReference type="Gene3D" id="1.20.120.1630">
    <property type="match status" value="1"/>
</dbReference>
<feature type="transmembrane region" description="Helical" evidence="5">
    <location>
        <begin position="63"/>
        <end position="83"/>
    </location>
</feature>
<dbReference type="OrthoDB" id="9811969at2"/>
<proteinExistence type="predicted"/>
<dbReference type="Pfam" id="PF04191">
    <property type="entry name" value="PEMT"/>
    <property type="match status" value="1"/>
</dbReference>
<feature type="transmembrane region" description="Helical" evidence="5">
    <location>
        <begin position="36"/>
        <end position="54"/>
    </location>
</feature>
<dbReference type="Proteomes" id="UP000294575">
    <property type="component" value="Unassembled WGS sequence"/>
</dbReference>
<dbReference type="PANTHER" id="PTHR43847:SF1">
    <property type="entry name" value="BLL3993 PROTEIN"/>
    <property type="match status" value="1"/>
</dbReference>
<dbReference type="PANTHER" id="PTHR43847">
    <property type="entry name" value="BLL3993 PROTEIN"/>
    <property type="match status" value="1"/>
</dbReference>
<dbReference type="GO" id="GO:0032259">
    <property type="term" value="P:methylation"/>
    <property type="evidence" value="ECO:0007669"/>
    <property type="project" value="UniProtKB-KW"/>
</dbReference>
<name>A0A4R6TZ17_9GAMM</name>
<reference evidence="6 7" key="1">
    <citation type="submission" date="2019-03" db="EMBL/GenBank/DDBJ databases">
        <title>Genomic Encyclopedia of Type Strains, Phase IV (KMG-IV): sequencing the most valuable type-strain genomes for metagenomic binning, comparative biology and taxonomic classification.</title>
        <authorList>
            <person name="Goeker M."/>
        </authorList>
    </citation>
    <scope>NUCLEOTIDE SEQUENCE [LARGE SCALE GENOMIC DNA]</scope>
    <source>
        <strain evidence="6 7">DSM 28679</strain>
    </source>
</reference>
<evidence type="ECO:0000313" key="7">
    <source>
        <dbReference type="Proteomes" id="UP000294575"/>
    </source>
</evidence>
<gene>
    <name evidence="6" type="ORF">DFQ45_10879</name>
</gene>
<keyword evidence="3 5" id="KW-1133">Transmembrane helix</keyword>
<comment type="subcellular location">
    <subcellularLocation>
        <location evidence="1">Endomembrane system</location>
        <topology evidence="1">Multi-pass membrane protein</topology>
    </subcellularLocation>
</comment>
<keyword evidence="6" id="KW-0489">Methyltransferase</keyword>
<evidence type="ECO:0000256" key="3">
    <source>
        <dbReference type="ARBA" id="ARBA00022989"/>
    </source>
</evidence>
<dbReference type="EMBL" id="SNYK01000008">
    <property type="protein sequence ID" value="TDQ37299.1"/>
    <property type="molecule type" value="Genomic_DNA"/>
</dbReference>
<dbReference type="RefSeq" id="WP_101495815.1">
    <property type="nucleotide sequence ID" value="NZ_LNJZ01000003.1"/>
</dbReference>
<dbReference type="AlphaFoldDB" id="A0A4R6TZ17"/>
<protein>
    <submittedName>
        <fullName evidence="6">Protein-S-isoprenylcysteine O-methyltransferase Ste14</fullName>
    </submittedName>
</protein>
<sequence length="186" mass="21207">MDIRVAWALFCAGSLLLLALSWRSMRRPGSHGFPRFLAWVGILALLVLNGDVWFEERYSARQLVSWCLLMTSIAVVVTGLFQLKSRGRPVAGSRNDGSLYDFEQTTRLVDSGIYAWIRHPMYLSLMLLAWGAAVKDLTGMTLALAVFVSLCLYITARQDEKECLVYFGTDYGDYMQRSKRFLPFLW</sequence>
<accession>A0A4R6TZ17</accession>
<evidence type="ECO:0000256" key="2">
    <source>
        <dbReference type="ARBA" id="ARBA00022692"/>
    </source>
</evidence>
<evidence type="ECO:0000256" key="4">
    <source>
        <dbReference type="ARBA" id="ARBA00023136"/>
    </source>
</evidence>
<dbReference type="InterPro" id="IPR052527">
    <property type="entry name" value="Metal_cation-efflux_comp"/>
</dbReference>
<keyword evidence="2 5" id="KW-0812">Transmembrane</keyword>
<dbReference type="GO" id="GO:0012505">
    <property type="term" value="C:endomembrane system"/>
    <property type="evidence" value="ECO:0007669"/>
    <property type="project" value="UniProtKB-SubCell"/>
</dbReference>
<dbReference type="GO" id="GO:0008168">
    <property type="term" value="F:methyltransferase activity"/>
    <property type="evidence" value="ECO:0007669"/>
    <property type="project" value="UniProtKB-KW"/>
</dbReference>
<keyword evidence="4 5" id="KW-0472">Membrane</keyword>
<evidence type="ECO:0000256" key="1">
    <source>
        <dbReference type="ARBA" id="ARBA00004127"/>
    </source>
</evidence>